<protein>
    <submittedName>
        <fullName evidence="1">Uncharacterized protein</fullName>
    </submittedName>
</protein>
<evidence type="ECO:0000313" key="2">
    <source>
        <dbReference type="Proteomes" id="UP000198856"/>
    </source>
</evidence>
<dbReference type="AlphaFoldDB" id="A0A1G8SUZ9"/>
<accession>A0A1G8SUZ9</accession>
<sequence length="226" mass="24091">MSQQTNPTRRQVLRRTGAGVATVATAAAGGTALAGRGTADSGPSGLFADEEISYSEATFGYVTGLMTGVRAWASNELTGSSSLRLEGHVDDIVEEYCDHEQDWVSWVNDRDLGSADRQSAAITFEHGDEETTRYVRADYDTSAEEYAGTTFSTDAVDDPDITATIRGIAVENAADELADLHAEFIKPNEDISTGYASRLAGRYTIGNSEGTHITSSLLGEFSTEGL</sequence>
<dbReference type="EMBL" id="FNFC01000002">
    <property type="protein sequence ID" value="SDJ33092.1"/>
    <property type="molecule type" value="Genomic_DNA"/>
</dbReference>
<dbReference type="Proteomes" id="UP000198856">
    <property type="component" value="Unassembled WGS sequence"/>
</dbReference>
<dbReference type="InterPro" id="IPR006311">
    <property type="entry name" value="TAT_signal"/>
</dbReference>
<dbReference type="RefSeq" id="WP_143414112.1">
    <property type="nucleotide sequence ID" value="NZ_FNFC01000002.1"/>
</dbReference>
<name>A0A1G8SUZ9_9EURY</name>
<keyword evidence="2" id="KW-1185">Reference proteome</keyword>
<dbReference type="PROSITE" id="PS51318">
    <property type="entry name" value="TAT"/>
    <property type="match status" value="1"/>
</dbReference>
<evidence type="ECO:0000313" key="1">
    <source>
        <dbReference type="EMBL" id="SDJ33092.1"/>
    </source>
</evidence>
<gene>
    <name evidence="1" type="ORF">SAMN05216226_102161</name>
</gene>
<organism evidence="1 2">
    <name type="scientific">Halovenus aranensis</name>
    <dbReference type="NCBI Taxonomy" id="890420"/>
    <lineage>
        <taxon>Archaea</taxon>
        <taxon>Methanobacteriati</taxon>
        <taxon>Methanobacteriota</taxon>
        <taxon>Stenosarchaea group</taxon>
        <taxon>Halobacteria</taxon>
        <taxon>Halobacteriales</taxon>
        <taxon>Haloarculaceae</taxon>
        <taxon>Halovenus</taxon>
    </lineage>
</organism>
<dbReference type="STRING" id="890420.SAMN05216226_102161"/>
<reference evidence="1 2" key="1">
    <citation type="submission" date="2016-10" db="EMBL/GenBank/DDBJ databases">
        <authorList>
            <person name="de Groot N.N."/>
        </authorList>
    </citation>
    <scope>NUCLEOTIDE SEQUENCE [LARGE SCALE GENOMIC DNA]</scope>
    <source>
        <strain evidence="1 2">IBRC-M10015</strain>
    </source>
</reference>
<proteinExistence type="predicted"/>